<sequence length="278" mass="30502">MKKRFLGLLLAGWLGSPLIANAEAGGMADSCYARTHTLQWQAPASGRQLTVVIDQTVVLPDVLQHSVWDKVAAFIKPGDEVKLYTFSAVVPGQYMQLVADSTLDTPPSSSARGDIPMDDLDDLDSCLSQQKSQFTQNWGRALVKAMQESRADIPKSEIMHSLKSIGEDLKTSPARQRVILLVSDMLENSDSASFYQHNQIRQLNVPKVLASVRQQNLVADMDGAEIYVLGAGLLSAKDSHYIGGKTLDSVQNFWQQWFALSDARLVAFGTPALNQPLQ</sequence>
<evidence type="ECO:0000256" key="1">
    <source>
        <dbReference type="SAM" id="SignalP"/>
    </source>
</evidence>
<dbReference type="RefSeq" id="WP_343876618.1">
    <property type="nucleotide sequence ID" value="NZ_BAAAFW010000012.1"/>
</dbReference>
<organism evidence="2 3">
    <name type="scientific">Tatumella punctata</name>
    <dbReference type="NCBI Taxonomy" id="399969"/>
    <lineage>
        <taxon>Bacteria</taxon>
        <taxon>Pseudomonadati</taxon>
        <taxon>Pseudomonadota</taxon>
        <taxon>Gammaproteobacteria</taxon>
        <taxon>Enterobacterales</taxon>
        <taxon>Erwiniaceae</taxon>
        <taxon>Tatumella</taxon>
    </lineage>
</organism>
<evidence type="ECO:0008006" key="4">
    <source>
        <dbReference type="Google" id="ProtNLM"/>
    </source>
</evidence>
<keyword evidence="3" id="KW-1185">Reference proteome</keyword>
<accession>A0ABW1VJT7</accession>
<keyword evidence="1" id="KW-0732">Signal</keyword>
<feature type="signal peptide" evidence="1">
    <location>
        <begin position="1"/>
        <end position="22"/>
    </location>
</feature>
<name>A0ABW1VJT7_9GAMM</name>
<comment type="caution">
    <text evidence="2">The sequence shown here is derived from an EMBL/GenBank/DDBJ whole genome shotgun (WGS) entry which is preliminary data.</text>
</comment>
<gene>
    <name evidence="2" type="ORF">ACFP73_03545</name>
</gene>
<evidence type="ECO:0000313" key="3">
    <source>
        <dbReference type="Proteomes" id="UP001596215"/>
    </source>
</evidence>
<feature type="chain" id="PRO_5045378559" description="VWFA domain-containing protein" evidence="1">
    <location>
        <begin position="23"/>
        <end position="278"/>
    </location>
</feature>
<reference evidence="3" key="1">
    <citation type="journal article" date="2019" name="Int. J. Syst. Evol. Microbiol.">
        <title>The Global Catalogue of Microorganisms (GCM) 10K type strain sequencing project: providing services to taxonomists for standard genome sequencing and annotation.</title>
        <authorList>
            <consortium name="The Broad Institute Genomics Platform"/>
            <consortium name="The Broad Institute Genome Sequencing Center for Infectious Disease"/>
            <person name="Wu L."/>
            <person name="Ma J."/>
        </authorList>
    </citation>
    <scope>NUCLEOTIDE SEQUENCE [LARGE SCALE GENOMIC DNA]</scope>
    <source>
        <strain evidence="3">CGMCC 4.1530</strain>
    </source>
</reference>
<dbReference type="EMBL" id="JBHSUC010000003">
    <property type="protein sequence ID" value="MFC6361174.1"/>
    <property type="molecule type" value="Genomic_DNA"/>
</dbReference>
<dbReference type="Proteomes" id="UP001596215">
    <property type="component" value="Unassembled WGS sequence"/>
</dbReference>
<evidence type="ECO:0000313" key="2">
    <source>
        <dbReference type="EMBL" id="MFC6361174.1"/>
    </source>
</evidence>
<protein>
    <recommendedName>
        <fullName evidence="4">VWFA domain-containing protein</fullName>
    </recommendedName>
</protein>
<proteinExistence type="predicted"/>